<name>A0A7X0D1M7_9HYPH</name>
<evidence type="ECO:0000259" key="1">
    <source>
        <dbReference type="Pfam" id="PF14231"/>
    </source>
</evidence>
<dbReference type="Proteomes" id="UP000547879">
    <property type="component" value="Unassembled WGS sequence"/>
</dbReference>
<organism evidence="3 4">
    <name type="scientific">Rhizobium wenxiniae</name>
    <dbReference type="NCBI Taxonomy" id="1737357"/>
    <lineage>
        <taxon>Bacteria</taxon>
        <taxon>Pseudomonadati</taxon>
        <taxon>Pseudomonadota</taxon>
        <taxon>Alphaproteobacteria</taxon>
        <taxon>Hyphomicrobiales</taxon>
        <taxon>Rhizobiaceae</taxon>
        <taxon>Rhizobium/Agrobacterium group</taxon>
        <taxon>Rhizobium</taxon>
    </lineage>
</organism>
<accession>A0A7X0D1M7</accession>
<evidence type="ECO:0000313" key="3">
    <source>
        <dbReference type="EMBL" id="MBB6164710.1"/>
    </source>
</evidence>
<dbReference type="InterPro" id="IPR025568">
    <property type="entry name" value="DUF4334"/>
</dbReference>
<dbReference type="AlphaFoldDB" id="A0A7X0D1M7"/>
<sequence length="182" mass="20098">MATSKTSDTQERTLAWFRTLEPVNAADMIGLWRGSGCPSGHPLDGVLENLGWFGKRFHPNLRADALLFEKAPGKLIAIEPAYFPTRWALSFSGIGRKAFAPRLFSHITPRLGAQGTTAVLQSRMDDELITAALVYDRQTIGEVFRRSKDGQVIGKMIVNGDPRHYFFELAKVEGATSPMTSS</sequence>
<reference evidence="3 4" key="1">
    <citation type="submission" date="2020-08" db="EMBL/GenBank/DDBJ databases">
        <title>Genomic Encyclopedia of Type Strains, Phase IV (KMG-IV): sequencing the most valuable type-strain genomes for metagenomic binning, comparative biology and taxonomic classification.</title>
        <authorList>
            <person name="Goeker M."/>
        </authorList>
    </citation>
    <scope>NUCLEOTIDE SEQUENCE [LARGE SCALE GENOMIC DNA]</scope>
    <source>
        <strain evidence="3 4">DSM 100734</strain>
    </source>
</reference>
<evidence type="ECO:0000313" key="4">
    <source>
        <dbReference type="Proteomes" id="UP000547879"/>
    </source>
</evidence>
<dbReference type="EMBL" id="JACHEG010000006">
    <property type="protein sequence ID" value="MBB6164710.1"/>
    <property type="molecule type" value="Genomic_DNA"/>
</dbReference>
<dbReference type="InterPro" id="IPR025951">
    <property type="entry name" value="GXWXG_dom"/>
</dbReference>
<keyword evidence="4" id="KW-1185">Reference proteome</keyword>
<gene>
    <name evidence="3" type="ORF">HNQ72_004555</name>
</gene>
<protein>
    <recommendedName>
        <fullName evidence="5">DUF4334 domain-containing protein</fullName>
    </recommendedName>
</protein>
<feature type="domain" description="DUF4334" evidence="2">
    <location>
        <begin position="127"/>
        <end position="170"/>
    </location>
</feature>
<comment type="caution">
    <text evidence="3">The sequence shown here is derived from an EMBL/GenBank/DDBJ whole genome shotgun (WGS) entry which is preliminary data.</text>
</comment>
<dbReference type="RefSeq" id="WP_183995427.1">
    <property type="nucleotide sequence ID" value="NZ_BMHW01000005.1"/>
</dbReference>
<evidence type="ECO:0008006" key="5">
    <source>
        <dbReference type="Google" id="ProtNLM"/>
    </source>
</evidence>
<dbReference type="Pfam" id="PF14232">
    <property type="entry name" value="DUF4334"/>
    <property type="match status" value="1"/>
</dbReference>
<dbReference type="Gene3D" id="2.40.128.580">
    <property type="entry name" value="GXWXG domain"/>
    <property type="match status" value="1"/>
</dbReference>
<feature type="domain" description="GXWXG" evidence="1">
    <location>
        <begin position="16"/>
        <end position="72"/>
    </location>
</feature>
<dbReference type="Pfam" id="PF14231">
    <property type="entry name" value="GXWXG"/>
    <property type="match status" value="1"/>
</dbReference>
<proteinExistence type="predicted"/>
<evidence type="ECO:0000259" key="2">
    <source>
        <dbReference type="Pfam" id="PF14232"/>
    </source>
</evidence>